<dbReference type="Proteomes" id="UP000238916">
    <property type="component" value="Unassembled WGS sequence"/>
</dbReference>
<dbReference type="EMBL" id="OMOF01000698">
    <property type="protein sequence ID" value="SPF54029.1"/>
    <property type="molecule type" value="Genomic_DNA"/>
</dbReference>
<name>A0A2U3LQD6_9FIRM</name>
<accession>A0A2U3LQD6</accession>
<sequence length="145" mass="16502">MKLFSEKVREARLLLNLTQEELGKLVGVSKRAVLAYETAGVLPRQNVKLKLAEALRVSIDYLDKDEIEDPTYGLEKTEYVEETRERFGSKAAKEIDFLLERNSALFAGGALDQEAKDAFFEAVTKAYWAAKEEARKTYGRKINHQ</sequence>
<dbReference type="CDD" id="cd00093">
    <property type="entry name" value="HTH_XRE"/>
    <property type="match status" value="1"/>
</dbReference>
<reference evidence="3" key="1">
    <citation type="submission" date="2018-02" db="EMBL/GenBank/DDBJ databases">
        <authorList>
            <person name="Hausmann B."/>
        </authorList>
    </citation>
    <scope>NUCLEOTIDE SEQUENCE [LARGE SCALE GENOMIC DNA]</scope>
    <source>
        <strain evidence="3">Peat soil MAG SbF1</strain>
    </source>
</reference>
<dbReference type="GO" id="GO:0003677">
    <property type="term" value="F:DNA binding"/>
    <property type="evidence" value="ECO:0007669"/>
    <property type="project" value="InterPro"/>
</dbReference>
<evidence type="ECO:0000313" key="2">
    <source>
        <dbReference type="EMBL" id="SPF54029.1"/>
    </source>
</evidence>
<proteinExistence type="predicted"/>
<gene>
    <name evidence="2" type="ORF">SBF1_7270008</name>
</gene>
<dbReference type="InterPro" id="IPR010982">
    <property type="entry name" value="Lambda_DNA-bd_dom_sf"/>
</dbReference>
<dbReference type="Pfam" id="PF01381">
    <property type="entry name" value="HTH_3"/>
    <property type="match status" value="1"/>
</dbReference>
<dbReference type="SUPFAM" id="SSF47413">
    <property type="entry name" value="lambda repressor-like DNA-binding domains"/>
    <property type="match status" value="1"/>
</dbReference>
<dbReference type="PROSITE" id="PS50943">
    <property type="entry name" value="HTH_CROC1"/>
    <property type="match status" value="1"/>
</dbReference>
<dbReference type="InterPro" id="IPR001387">
    <property type="entry name" value="Cro/C1-type_HTH"/>
</dbReference>
<dbReference type="Gene3D" id="1.10.260.40">
    <property type="entry name" value="lambda repressor-like DNA-binding domains"/>
    <property type="match status" value="1"/>
</dbReference>
<dbReference type="SMART" id="SM00530">
    <property type="entry name" value="HTH_XRE"/>
    <property type="match status" value="1"/>
</dbReference>
<dbReference type="AlphaFoldDB" id="A0A2U3LQD6"/>
<feature type="domain" description="HTH cro/C1-type" evidence="1">
    <location>
        <begin position="8"/>
        <end position="62"/>
    </location>
</feature>
<dbReference type="OrthoDB" id="6315255at2"/>
<organism evidence="2 3">
    <name type="scientific">Candidatus Desulfosporosinus infrequens</name>
    <dbReference type="NCBI Taxonomy" id="2043169"/>
    <lineage>
        <taxon>Bacteria</taxon>
        <taxon>Bacillati</taxon>
        <taxon>Bacillota</taxon>
        <taxon>Clostridia</taxon>
        <taxon>Eubacteriales</taxon>
        <taxon>Desulfitobacteriaceae</taxon>
        <taxon>Desulfosporosinus</taxon>
    </lineage>
</organism>
<protein>
    <submittedName>
        <fullName evidence="2">Helix-turn-helix domain protein</fullName>
    </submittedName>
</protein>
<evidence type="ECO:0000259" key="1">
    <source>
        <dbReference type="PROSITE" id="PS50943"/>
    </source>
</evidence>
<evidence type="ECO:0000313" key="3">
    <source>
        <dbReference type="Proteomes" id="UP000238916"/>
    </source>
</evidence>